<name>V6LT07_9EUKA</name>
<reference evidence="2" key="2">
    <citation type="submission" date="2020-12" db="EMBL/GenBank/DDBJ databases">
        <title>New Spironucleus salmonicida genome in near-complete chromosomes.</title>
        <authorList>
            <person name="Xu F."/>
            <person name="Kurt Z."/>
            <person name="Jimenez-Gonzalez A."/>
            <person name="Astvaldsson A."/>
            <person name="Andersson J.O."/>
            <person name="Svard S.G."/>
        </authorList>
    </citation>
    <scope>NUCLEOTIDE SEQUENCE</scope>
    <source>
        <strain evidence="2">ATCC 50377</strain>
    </source>
</reference>
<dbReference type="Proteomes" id="UP000018208">
    <property type="component" value="Unassembled WGS sequence"/>
</dbReference>
<reference evidence="1 2" key="1">
    <citation type="journal article" date="2014" name="PLoS Genet.">
        <title>The Genome of Spironucleus salmonicida Highlights a Fish Pathogen Adapted to Fluctuating Environments.</title>
        <authorList>
            <person name="Xu F."/>
            <person name="Jerlstrom-Hultqvist J."/>
            <person name="Einarsson E."/>
            <person name="Astvaldsson A."/>
            <person name="Svard S.G."/>
            <person name="Andersson J.O."/>
        </authorList>
    </citation>
    <scope>NUCLEOTIDE SEQUENCE</scope>
    <source>
        <strain evidence="2">ATCC 50377</strain>
    </source>
</reference>
<accession>V6LT07</accession>
<keyword evidence="3" id="KW-1185">Reference proteome</keyword>
<protein>
    <submittedName>
        <fullName evidence="1">Uncharacterized protein</fullName>
    </submittedName>
</protein>
<proteinExistence type="predicted"/>
<organism evidence="1">
    <name type="scientific">Spironucleus salmonicida</name>
    <dbReference type="NCBI Taxonomy" id="348837"/>
    <lineage>
        <taxon>Eukaryota</taxon>
        <taxon>Metamonada</taxon>
        <taxon>Diplomonadida</taxon>
        <taxon>Hexamitidae</taxon>
        <taxon>Hexamitinae</taxon>
        <taxon>Spironucleus</taxon>
    </lineage>
</organism>
<dbReference type="AlphaFoldDB" id="V6LT07"/>
<dbReference type="EMBL" id="KI546035">
    <property type="protein sequence ID" value="EST47782.1"/>
    <property type="molecule type" value="Genomic_DNA"/>
</dbReference>
<gene>
    <name evidence="1" type="ORF">SS50377_12181</name>
    <name evidence="2" type="ORF">SS50377_26351</name>
</gene>
<evidence type="ECO:0000313" key="2">
    <source>
        <dbReference type="EMBL" id="KAH0572142.1"/>
    </source>
</evidence>
<dbReference type="EMBL" id="AUWU02000006">
    <property type="protein sequence ID" value="KAH0572142.1"/>
    <property type="molecule type" value="Genomic_DNA"/>
</dbReference>
<evidence type="ECO:0000313" key="1">
    <source>
        <dbReference type="EMBL" id="EST47782.1"/>
    </source>
</evidence>
<evidence type="ECO:0000313" key="3">
    <source>
        <dbReference type="Proteomes" id="UP000018208"/>
    </source>
</evidence>
<sequence length="90" mass="10674">MRFYNSFSDFQLAQAFGDHFGSQTHEVHEDRLAFDFQAKEKIVGPRTVKLLFKDQVWEVDDDLAERYMSESSDAWELERFWMGTEDTNAK</sequence>
<dbReference type="VEuPathDB" id="GiardiaDB:SS50377_26351"/>